<dbReference type="Pfam" id="PF13692">
    <property type="entry name" value="Glyco_trans_1_4"/>
    <property type="match status" value="1"/>
</dbReference>
<accession>A0A6M2BV44</accession>
<dbReference type="RefSeq" id="WP_166258591.1">
    <property type="nucleotide sequence ID" value="NZ_JAAMOW010000007.1"/>
</dbReference>
<dbReference type="Pfam" id="PF13439">
    <property type="entry name" value="Glyco_transf_4"/>
    <property type="match status" value="1"/>
</dbReference>
<dbReference type="InterPro" id="IPR028098">
    <property type="entry name" value="Glyco_trans_4-like_N"/>
</dbReference>
<proteinExistence type="predicted"/>
<dbReference type="Proteomes" id="UP000472676">
    <property type="component" value="Unassembled WGS sequence"/>
</dbReference>
<keyword evidence="2" id="KW-0808">Transferase</keyword>
<dbReference type="SUPFAM" id="SSF53756">
    <property type="entry name" value="UDP-Glycosyltransferase/glycogen phosphorylase"/>
    <property type="match status" value="1"/>
</dbReference>
<name>A0A6M2BV44_9GAMM</name>
<evidence type="ECO:0000313" key="2">
    <source>
        <dbReference type="EMBL" id="NGY05993.1"/>
    </source>
</evidence>
<dbReference type="PANTHER" id="PTHR12526:SF630">
    <property type="entry name" value="GLYCOSYLTRANSFERASE"/>
    <property type="match status" value="1"/>
</dbReference>
<sequence length="366" mass="39481">MHIHYLINGLNGGGAAFPIPDLVARMRARGHSVRVLALSLQDGKSCARLDRAGIEWQVLGRTRNDWIGAARALFAEIRRDRPDLIWTSLTGGTLYGQIAGARFGIPVVSWQHNAYLRAGNRRMLRLTKSLTGLWVADSQSVADFTVQELGVDPARVLQWPIFRARADVAQAAPAAAGARLRIGSLGRLHVNKRYGDLLDAIALLRARDPALFAGLEFVIGGSGDQHEALLARSRRLKLDNVRFAGFIEDTEAFLASLQGYIQTSHHEGMCIAAHEAMQAGVPVIATAVGELQHSVVDGRTGWLCAVGDIDGMSVALQALAQDPLRAAQLGRAGRERLLARFGEQAFAGAGDIVLTRAEALLVNTRG</sequence>
<comment type="caution">
    <text evidence="2">The sequence shown here is derived from an EMBL/GenBank/DDBJ whole genome shotgun (WGS) entry which is preliminary data.</text>
</comment>
<keyword evidence="3" id="KW-1185">Reference proteome</keyword>
<dbReference type="PANTHER" id="PTHR12526">
    <property type="entry name" value="GLYCOSYLTRANSFERASE"/>
    <property type="match status" value="1"/>
</dbReference>
<gene>
    <name evidence="2" type="ORF">G7Y85_14560</name>
</gene>
<evidence type="ECO:0000313" key="3">
    <source>
        <dbReference type="Proteomes" id="UP000472676"/>
    </source>
</evidence>
<dbReference type="AlphaFoldDB" id="A0A6M2BV44"/>
<dbReference type="Gene3D" id="3.40.50.2000">
    <property type="entry name" value="Glycogen Phosphorylase B"/>
    <property type="match status" value="2"/>
</dbReference>
<feature type="domain" description="Glycosyltransferase subfamily 4-like N-terminal" evidence="1">
    <location>
        <begin position="13"/>
        <end position="160"/>
    </location>
</feature>
<organism evidence="2 3">
    <name type="scientific">Solimonas terrae</name>
    <dbReference type="NCBI Taxonomy" id="1396819"/>
    <lineage>
        <taxon>Bacteria</taxon>
        <taxon>Pseudomonadati</taxon>
        <taxon>Pseudomonadota</taxon>
        <taxon>Gammaproteobacteria</taxon>
        <taxon>Nevskiales</taxon>
        <taxon>Nevskiaceae</taxon>
        <taxon>Solimonas</taxon>
    </lineage>
</organism>
<dbReference type="GO" id="GO:0016757">
    <property type="term" value="F:glycosyltransferase activity"/>
    <property type="evidence" value="ECO:0007669"/>
    <property type="project" value="UniProtKB-ARBA"/>
</dbReference>
<dbReference type="EMBL" id="JAAMOW010000007">
    <property type="protein sequence ID" value="NGY05993.1"/>
    <property type="molecule type" value="Genomic_DNA"/>
</dbReference>
<protein>
    <submittedName>
        <fullName evidence="2">Glycosyltransferase</fullName>
    </submittedName>
</protein>
<evidence type="ECO:0000259" key="1">
    <source>
        <dbReference type="Pfam" id="PF13439"/>
    </source>
</evidence>
<reference evidence="2 3" key="1">
    <citation type="journal article" date="2014" name="Int. J. Syst. Evol. Microbiol.">
        <title>Solimonas terrae sp. nov., isolated from soil.</title>
        <authorList>
            <person name="Kim S.J."/>
            <person name="Moon J.Y."/>
            <person name="Weon H.Y."/>
            <person name="Ahn J.H."/>
            <person name="Chen W.M."/>
            <person name="Kwon S.W."/>
        </authorList>
    </citation>
    <scope>NUCLEOTIDE SEQUENCE [LARGE SCALE GENOMIC DNA]</scope>
    <source>
        <strain evidence="2 3">KIS83-12</strain>
    </source>
</reference>